<gene>
    <name evidence="2" type="ORF">B0H17DRAFT_1327912</name>
</gene>
<proteinExistence type="predicted"/>
<keyword evidence="3" id="KW-1185">Reference proteome</keyword>
<accession>A0AAD7DUX4</accession>
<feature type="transmembrane region" description="Helical" evidence="1">
    <location>
        <begin position="21"/>
        <end position="47"/>
    </location>
</feature>
<evidence type="ECO:0000313" key="2">
    <source>
        <dbReference type="EMBL" id="KAJ7700349.1"/>
    </source>
</evidence>
<feature type="transmembrane region" description="Helical" evidence="1">
    <location>
        <begin position="59"/>
        <end position="79"/>
    </location>
</feature>
<evidence type="ECO:0000256" key="1">
    <source>
        <dbReference type="SAM" id="Phobius"/>
    </source>
</evidence>
<reference evidence="2" key="1">
    <citation type="submission" date="2023-03" db="EMBL/GenBank/DDBJ databases">
        <title>Massive genome expansion in bonnet fungi (Mycena s.s.) driven by repeated elements and novel gene families across ecological guilds.</title>
        <authorList>
            <consortium name="Lawrence Berkeley National Laboratory"/>
            <person name="Harder C.B."/>
            <person name="Miyauchi S."/>
            <person name="Viragh M."/>
            <person name="Kuo A."/>
            <person name="Thoen E."/>
            <person name="Andreopoulos B."/>
            <person name="Lu D."/>
            <person name="Skrede I."/>
            <person name="Drula E."/>
            <person name="Henrissat B."/>
            <person name="Morin E."/>
            <person name="Kohler A."/>
            <person name="Barry K."/>
            <person name="LaButti K."/>
            <person name="Morin E."/>
            <person name="Salamov A."/>
            <person name="Lipzen A."/>
            <person name="Mereny Z."/>
            <person name="Hegedus B."/>
            <person name="Baldrian P."/>
            <person name="Stursova M."/>
            <person name="Weitz H."/>
            <person name="Taylor A."/>
            <person name="Grigoriev I.V."/>
            <person name="Nagy L.G."/>
            <person name="Martin F."/>
            <person name="Kauserud H."/>
        </authorList>
    </citation>
    <scope>NUCLEOTIDE SEQUENCE</scope>
    <source>
        <strain evidence="2">CBHHK067</strain>
    </source>
</reference>
<keyword evidence="1" id="KW-1133">Transmembrane helix</keyword>
<feature type="transmembrane region" description="Helical" evidence="1">
    <location>
        <begin position="216"/>
        <end position="235"/>
    </location>
</feature>
<keyword evidence="1" id="KW-0812">Transmembrane</keyword>
<dbReference type="Proteomes" id="UP001221757">
    <property type="component" value="Unassembled WGS sequence"/>
</dbReference>
<feature type="transmembrane region" description="Helical" evidence="1">
    <location>
        <begin position="99"/>
        <end position="120"/>
    </location>
</feature>
<dbReference type="AlphaFoldDB" id="A0AAD7DUX4"/>
<feature type="transmembrane region" description="Helical" evidence="1">
    <location>
        <begin position="173"/>
        <end position="195"/>
    </location>
</feature>
<keyword evidence="1" id="KW-0472">Membrane</keyword>
<comment type="caution">
    <text evidence="2">The sequence shown here is derived from an EMBL/GenBank/DDBJ whole genome shotgun (WGS) entry which is preliminary data.</text>
</comment>
<feature type="transmembrane region" description="Helical" evidence="1">
    <location>
        <begin position="132"/>
        <end position="153"/>
    </location>
</feature>
<organism evidence="2 3">
    <name type="scientific">Mycena rosella</name>
    <name type="common">Pink bonnet</name>
    <name type="synonym">Agaricus rosellus</name>
    <dbReference type="NCBI Taxonomy" id="1033263"/>
    <lineage>
        <taxon>Eukaryota</taxon>
        <taxon>Fungi</taxon>
        <taxon>Dikarya</taxon>
        <taxon>Basidiomycota</taxon>
        <taxon>Agaricomycotina</taxon>
        <taxon>Agaricomycetes</taxon>
        <taxon>Agaricomycetidae</taxon>
        <taxon>Agaricales</taxon>
        <taxon>Marasmiineae</taxon>
        <taxon>Mycenaceae</taxon>
        <taxon>Mycena</taxon>
    </lineage>
</organism>
<sequence>METSTNFTLTEHQLESFLGDIFYPIYLGFILQQMLLGIIAGLTCLYYSRFCNKDPKFSLYIVGALFILNMLEGGMNFDIMSRTLIIEDGQSYFINLQTWTLWAQPSATAVIVFLVHLFFLERCWNLAKKSRVVLLVAPLVLLSLGFGLAFSISLFNAKPVSLLVGTIPMAGQWLLATFMTDMIIWVVLILTILAFGYANQPKAVRLFNVRVGLQSTTAFICAGLVVLSTLVLFRLMPGTTYYLVCQFSISRVHTITMLATLLGRRSVAQTDGSSASTSLSMQEQNMGITIVTLVEGVV</sequence>
<dbReference type="EMBL" id="JARKIE010000020">
    <property type="protein sequence ID" value="KAJ7700349.1"/>
    <property type="molecule type" value="Genomic_DNA"/>
</dbReference>
<evidence type="ECO:0000313" key="3">
    <source>
        <dbReference type="Proteomes" id="UP001221757"/>
    </source>
</evidence>
<protein>
    <submittedName>
        <fullName evidence="2">Uncharacterized protein</fullName>
    </submittedName>
</protein>
<name>A0AAD7DUX4_MYCRO</name>